<dbReference type="EMBL" id="RRYP01001488">
    <property type="protein sequence ID" value="TNV85890.1"/>
    <property type="molecule type" value="Genomic_DNA"/>
</dbReference>
<protein>
    <submittedName>
        <fullName evidence="1">Uncharacterized protein</fullName>
    </submittedName>
</protein>
<organism evidence="1 2">
    <name type="scientific">Halteria grandinella</name>
    <dbReference type="NCBI Taxonomy" id="5974"/>
    <lineage>
        <taxon>Eukaryota</taxon>
        <taxon>Sar</taxon>
        <taxon>Alveolata</taxon>
        <taxon>Ciliophora</taxon>
        <taxon>Intramacronucleata</taxon>
        <taxon>Spirotrichea</taxon>
        <taxon>Stichotrichia</taxon>
        <taxon>Sporadotrichida</taxon>
        <taxon>Halteriidae</taxon>
        <taxon>Halteria</taxon>
    </lineage>
</organism>
<proteinExistence type="predicted"/>
<dbReference type="AlphaFoldDB" id="A0A8J8P4H6"/>
<dbReference type="Proteomes" id="UP000785679">
    <property type="component" value="Unassembled WGS sequence"/>
</dbReference>
<reference evidence="1" key="1">
    <citation type="submission" date="2019-06" db="EMBL/GenBank/DDBJ databases">
        <authorList>
            <person name="Zheng W."/>
        </authorList>
    </citation>
    <scope>NUCLEOTIDE SEQUENCE</scope>
    <source>
        <strain evidence="1">QDHG01</strain>
    </source>
</reference>
<gene>
    <name evidence="1" type="ORF">FGO68_gene8529</name>
</gene>
<evidence type="ECO:0000313" key="1">
    <source>
        <dbReference type="EMBL" id="TNV85890.1"/>
    </source>
</evidence>
<name>A0A8J8P4H6_HALGN</name>
<sequence>MSDYSSTSTFLLSYAILLSFAPLLLFSADSLSAAFDPVVTTTQRKQSFGQLLVLVGLRKEDSRVQKSSSLREEKDLEGGSSCLDDLLSTSKSSSIAKMGCCPPSKWPGLANLGPSLGIFLLGFLQYLSADRNISWLFCGTQVLLLTELNMSCSSGNVWAERSSGQSLLGSQA</sequence>
<comment type="caution">
    <text evidence="1">The sequence shown here is derived from an EMBL/GenBank/DDBJ whole genome shotgun (WGS) entry which is preliminary data.</text>
</comment>
<accession>A0A8J8P4H6</accession>
<evidence type="ECO:0000313" key="2">
    <source>
        <dbReference type="Proteomes" id="UP000785679"/>
    </source>
</evidence>
<keyword evidence="2" id="KW-1185">Reference proteome</keyword>